<dbReference type="PROSITE" id="PS50007">
    <property type="entry name" value="PIPLC_X_DOMAIN"/>
    <property type="match status" value="1"/>
</dbReference>
<dbReference type="InterPro" id="IPR036213">
    <property type="entry name" value="Calpain_III_sf"/>
</dbReference>
<dbReference type="SUPFAM" id="SSF47473">
    <property type="entry name" value="EF-hand"/>
    <property type="match status" value="1"/>
</dbReference>
<keyword evidence="5" id="KW-1185">Reference proteome</keyword>
<sequence>MSTSLAGRLPLKASHVYVPGSSFEVQGAGEWYVNGIYARASQQVNRADAFQKAGTSLVLMRKGDEGWSLVDLRGSTTFKWSLRAVELYHCMRIPAGPVPPGVGWVCVEGEGPAPMLAPGKSPLLPFLKSPGPPEEAPDIPTGTSSAWVSSASKRAAQQLLDSLTEPGLKRKPLRGPTGRPPVALNAAKTGNLESGPLAGARSQPQLQSLRTAGRRTSRAPPGAVTNFMRSFRVVLTRPGVQVPWGYEWHDEFFSQTGSRIVSGIQKRSPLDRWNVWQQVAGRPELCVQPGDRLVKADGRWAYYEQEVCLNDSLQAPLLEKPDKPDLDLDRRLVLEFVRPTPRPAQPIRPRLEVWDTQSALVVSWDHPSGSMEPYKQVWGWAVAIVDVDHEIWLIVDGTTFAARSLSLEGADVAVAKPELCTIYVSEGLGHGRPYAACVAMLTDNGWSAFSELSRTVSIAPAAKVSDAVLGLDPEDDDWKQRPRFACPAKIVPGASVPVALRSGPRDLLSTERWLRMEVCVEGHEGLVVTPADSSMKLLQIEKVIPGSSADIWNNKQELFELHGYQMSFAVQPGDVIKKINGFSGAQAMLYELRRKPAKLIMTVDRHCGGNTVFEDVPQAKIFELDPLDIEASKDVEEFNWHVLLSQAEGALCAKMVEQDGHALQQALNIFSEMLADHAIVMVNQGIVQEADRRILLDVRVAAVLQADIIQPDVDVISQSVEPPMKRPSENWRNSMEDEMPTTSDEISLIHLRKAMADAAMDEDQLQLAILSFVNSSKVVRQSYAGQELLEKAKGLQELWCWWRQSAEAKEEMAQVLSQMLKQEAANQDDDGEFHDFDGQDPPYDLGPLAVQLEECEKFASEMGTLLEEGHVVWERLRQSNLRFRAEKRIRAAMQDEREDDLSLDEALSAGEACGVNSGLIAAGRERASAWRANHFKIALHDELFQAVKELRKHVEKRQKPGAGAPEQQRMRIAISGSGLPPDNPLVLEAWGLLRQWEQDNVALRAEARLGSAVERVKGGFNGDAPEAGDLLGSAIAEVAQQGVDAKFLDAARKSLAAWQESRLKRARQELETAMRYSDEDFLKDALELAKTAGIDEESIEKAQRQLSRLRMVDEVNKMMDKAMEDSELDPLEKAIQTAHSHFFVEEEMDMLFSGSLQARLRFWAKEIMGAVQVHQAEGLEKVVTVAQKLLDRSQEALDLFRSKTGINKVPDVAIRTLERDLRGLQLALPGGRDLANVHTATASIERVLGAVERYASELPEVIAMAEAQVSHGLNAELVEEAKMRQKDYDLTVQELEEAIAQNMPGEDLKLSLINARLAGAPMELIEQGFAKLETKFPEWFVYTKTELELLVAKQEADDIQELSAEGRFLRLQDAADAAKLLVPRLEKSILEEVEDISMALAAERSFVMAVKEAKDIMAGLPMSPEAVHVRALRLGHAIQACIFSAQEEAKKSIPEAEELRVLLEEEAQRRQDALDSALAMAAERGTPMKDLLMSITAARQASLTPDLLQEPYSRLRKKKLDFVTSALRNACSSGKYALAYALLHRGLALKAGEERNGGEWRSGAIQAEIKRLRTDVSTVKGEFVIETSGGAFGTSTWRKNPCYLVRCFRTESKSKRGFGSKSTVAGVRVSIALAEAGESPATMALHVVRNNKDVHEAGADHMLMPGFEVVAASHEEDDMPCCDFDLLPGGQPYFIVPSAAKGELGPFTLIVNATESVEVVRIPPHLREPSKSSQKFELKWAQERPFGVFMGGGRFKSKAPLLSWYRNPQFRVSVGTKAEAPESIPVELRGRTPPGTSLSSRELVAMQARPNTAPGTPLAASDRLDKAKLRAVFDSCDVQRNGMVNKRELIKAIRRDAKMAEFFGLPMEIRQEDGSRDAMERLFQSMDSDADREITWEEFVSFHAAVRKSKEDVLELDNPPPPLLVVILTPQPLPKAGSAAVHVLRNQEERGEEDGLLAENPFFHQVLASSAAAREYSSAAEVGAVLKMPESGAPLIVVPSLKTSSDTGRFSISFMSTRDIHVERIQ</sequence>
<dbReference type="SUPFAM" id="SSF49265">
    <property type="entry name" value="Fibronectin type III"/>
    <property type="match status" value="1"/>
</dbReference>
<evidence type="ECO:0000256" key="2">
    <source>
        <dbReference type="SAM" id="MobiDB-lite"/>
    </source>
</evidence>
<dbReference type="Pfam" id="PF13499">
    <property type="entry name" value="EF-hand_7"/>
    <property type="match status" value="1"/>
</dbReference>
<evidence type="ECO:0000256" key="1">
    <source>
        <dbReference type="ARBA" id="ARBA00022837"/>
    </source>
</evidence>
<evidence type="ECO:0000313" key="5">
    <source>
        <dbReference type="Proteomes" id="UP001178507"/>
    </source>
</evidence>
<keyword evidence="1" id="KW-0106">Calcium</keyword>
<dbReference type="CDD" id="cd00051">
    <property type="entry name" value="EFh"/>
    <property type="match status" value="1"/>
</dbReference>
<dbReference type="PROSITE" id="PS50222">
    <property type="entry name" value="EF_HAND_2"/>
    <property type="match status" value="2"/>
</dbReference>
<dbReference type="InterPro" id="IPR036116">
    <property type="entry name" value="FN3_sf"/>
</dbReference>
<accession>A0AA36MS80</accession>
<dbReference type="InterPro" id="IPR002048">
    <property type="entry name" value="EF_hand_dom"/>
</dbReference>
<proteinExistence type="predicted"/>
<reference evidence="4" key="1">
    <citation type="submission" date="2023-08" db="EMBL/GenBank/DDBJ databases">
        <authorList>
            <person name="Chen Y."/>
            <person name="Shah S."/>
            <person name="Dougan E. K."/>
            <person name="Thang M."/>
            <person name="Chan C."/>
        </authorList>
    </citation>
    <scope>NUCLEOTIDE SEQUENCE</scope>
</reference>
<comment type="caution">
    <text evidence="4">The sequence shown here is derived from an EMBL/GenBank/DDBJ whole genome shotgun (WGS) entry which is preliminary data.</text>
</comment>
<dbReference type="SMART" id="SM00054">
    <property type="entry name" value="EFh"/>
    <property type="match status" value="2"/>
</dbReference>
<feature type="domain" description="EF-hand" evidence="3">
    <location>
        <begin position="1874"/>
        <end position="1909"/>
    </location>
</feature>
<evidence type="ECO:0000313" key="4">
    <source>
        <dbReference type="EMBL" id="CAJ1377237.1"/>
    </source>
</evidence>
<dbReference type="EMBL" id="CAUJNA010000448">
    <property type="protein sequence ID" value="CAJ1377237.1"/>
    <property type="molecule type" value="Genomic_DNA"/>
</dbReference>
<dbReference type="GO" id="GO:0005509">
    <property type="term" value="F:calcium ion binding"/>
    <property type="evidence" value="ECO:0007669"/>
    <property type="project" value="InterPro"/>
</dbReference>
<dbReference type="Gene3D" id="2.60.120.380">
    <property type="match status" value="1"/>
</dbReference>
<gene>
    <name evidence="4" type="ORF">EVOR1521_LOCUS6090</name>
</gene>
<protein>
    <recommendedName>
        <fullName evidence="3">EF-hand domain-containing protein</fullName>
    </recommendedName>
</protein>
<dbReference type="SUPFAM" id="SSF49758">
    <property type="entry name" value="Calpain large subunit, middle domain (domain III)"/>
    <property type="match status" value="1"/>
</dbReference>
<name>A0AA36MS80_9DINO</name>
<feature type="region of interest" description="Disordered" evidence="2">
    <location>
        <begin position="720"/>
        <end position="739"/>
    </location>
</feature>
<dbReference type="InterPro" id="IPR011992">
    <property type="entry name" value="EF-hand-dom_pair"/>
</dbReference>
<dbReference type="Proteomes" id="UP001178507">
    <property type="component" value="Unassembled WGS sequence"/>
</dbReference>
<dbReference type="Gene3D" id="1.10.238.10">
    <property type="entry name" value="EF-hand"/>
    <property type="match status" value="1"/>
</dbReference>
<feature type="region of interest" description="Disordered" evidence="2">
    <location>
        <begin position="162"/>
        <end position="181"/>
    </location>
</feature>
<dbReference type="PROSITE" id="PS00018">
    <property type="entry name" value="EF_HAND_1"/>
    <property type="match status" value="1"/>
</dbReference>
<organism evidence="4 5">
    <name type="scientific">Effrenium voratum</name>
    <dbReference type="NCBI Taxonomy" id="2562239"/>
    <lineage>
        <taxon>Eukaryota</taxon>
        <taxon>Sar</taxon>
        <taxon>Alveolata</taxon>
        <taxon>Dinophyceae</taxon>
        <taxon>Suessiales</taxon>
        <taxon>Symbiodiniaceae</taxon>
        <taxon>Effrenium</taxon>
    </lineage>
</organism>
<evidence type="ECO:0000259" key="3">
    <source>
        <dbReference type="PROSITE" id="PS50222"/>
    </source>
</evidence>
<dbReference type="InterPro" id="IPR018247">
    <property type="entry name" value="EF_Hand_1_Ca_BS"/>
</dbReference>
<feature type="domain" description="EF-hand" evidence="3">
    <location>
        <begin position="1824"/>
        <end position="1859"/>
    </location>
</feature>